<comment type="caution">
    <text evidence="2">The sequence shown here is derived from an EMBL/GenBank/DDBJ whole genome shotgun (WGS) entry which is preliminary data.</text>
</comment>
<evidence type="ECO:0000256" key="1">
    <source>
        <dbReference type="SAM" id="SignalP"/>
    </source>
</evidence>
<dbReference type="AlphaFoldDB" id="A0A6V7TII8"/>
<keyword evidence="1" id="KW-0732">Signal</keyword>
<reference evidence="2 3" key="1">
    <citation type="submission" date="2020-08" db="EMBL/GenBank/DDBJ databases">
        <authorList>
            <person name="Koutsovoulos G."/>
            <person name="Danchin GJ E."/>
        </authorList>
    </citation>
    <scope>NUCLEOTIDE SEQUENCE [LARGE SCALE GENOMIC DNA]</scope>
</reference>
<evidence type="ECO:0000313" key="2">
    <source>
        <dbReference type="EMBL" id="CAD2123664.1"/>
    </source>
</evidence>
<feature type="signal peptide" evidence="1">
    <location>
        <begin position="1"/>
        <end position="20"/>
    </location>
</feature>
<sequence length="55" mass="6279">MKYLLIILAFLMIFVVTVNSISCFDFTCYSICGARCNGDIYCAKYQRACSKNRCC</sequence>
<organism evidence="2 3">
    <name type="scientific">Meloidogyne enterolobii</name>
    <name type="common">Root-knot nematode worm</name>
    <name type="synonym">Meloidogyne mayaguensis</name>
    <dbReference type="NCBI Taxonomy" id="390850"/>
    <lineage>
        <taxon>Eukaryota</taxon>
        <taxon>Metazoa</taxon>
        <taxon>Ecdysozoa</taxon>
        <taxon>Nematoda</taxon>
        <taxon>Chromadorea</taxon>
        <taxon>Rhabditida</taxon>
        <taxon>Tylenchina</taxon>
        <taxon>Tylenchomorpha</taxon>
        <taxon>Tylenchoidea</taxon>
        <taxon>Meloidogynidae</taxon>
        <taxon>Meloidogyninae</taxon>
        <taxon>Meloidogyne</taxon>
    </lineage>
</organism>
<evidence type="ECO:0000313" key="3">
    <source>
        <dbReference type="Proteomes" id="UP000580250"/>
    </source>
</evidence>
<name>A0A6V7TII8_MELEN</name>
<dbReference type="EMBL" id="CAJEWN010000002">
    <property type="protein sequence ID" value="CAD2123664.1"/>
    <property type="molecule type" value="Genomic_DNA"/>
</dbReference>
<accession>A0A6V7TII8</accession>
<gene>
    <name evidence="2" type="ORF">MENT_LOCUS559</name>
</gene>
<dbReference type="Proteomes" id="UP000580250">
    <property type="component" value="Unassembled WGS sequence"/>
</dbReference>
<proteinExistence type="predicted"/>
<protein>
    <submittedName>
        <fullName evidence="2">Uncharacterized protein</fullName>
    </submittedName>
</protein>
<feature type="chain" id="PRO_5027542497" evidence="1">
    <location>
        <begin position="21"/>
        <end position="55"/>
    </location>
</feature>